<sequence length="122" mass="13681">PEKYYKVLHLPDGGDGRYRKKSLRPRSSDASSHRGAELEVKLRLFQSTGRHYKPLPEEGQFSWVCTGKGKRREMEDRGRANLDMFFVVSDPSSIFSAEAIWVPPICMDQPAGVSVPSSQPAS</sequence>
<gene>
    <name evidence="2" type="ORF">JOQ06_016906</name>
</gene>
<organism evidence="2 3">
    <name type="scientific">Pogonophryne albipinna</name>
    <dbReference type="NCBI Taxonomy" id="1090488"/>
    <lineage>
        <taxon>Eukaryota</taxon>
        <taxon>Metazoa</taxon>
        <taxon>Chordata</taxon>
        <taxon>Craniata</taxon>
        <taxon>Vertebrata</taxon>
        <taxon>Euteleostomi</taxon>
        <taxon>Actinopterygii</taxon>
        <taxon>Neopterygii</taxon>
        <taxon>Teleostei</taxon>
        <taxon>Neoteleostei</taxon>
        <taxon>Acanthomorphata</taxon>
        <taxon>Eupercaria</taxon>
        <taxon>Perciformes</taxon>
        <taxon>Notothenioidei</taxon>
        <taxon>Pogonophryne</taxon>
    </lineage>
</organism>
<name>A0AAD6B357_9TELE</name>
<evidence type="ECO:0000313" key="2">
    <source>
        <dbReference type="EMBL" id="KAJ4935370.1"/>
    </source>
</evidence>
<protein>
    <submittedName>
        <fullName evidence="2">Uncharacterized protein</fullName>
    </submittedName>
</protein>
<proteinExistence type="predicted"/>
<feature type="region of interest" description="Disordered" evidence="1">
    <location>
        <begin position="11"/>
        <end position="35"/>
    </location>
</feature>
<evidence type="ECO:0000313" key="3">
    <source>
        <dbReference type="Proteomes" id="UP001219934"/>
    </source>
</evidence>
<accession>A0AAD6B357</accession>
<feature type="non-terminal residue" evidence="2">
    <location>
        <position position="1"/>
    </location>
</feature>
<evidence type="ECO:0000256" key="1">
    <source>
        <dbReference type="SAM" id="MobiDB-lite"/>
    </source>
</evidence>
<reference evidence="2" key="1">
    <citation type="submission" date="2022-11" db="EMBL/GenBank/DDBJ databases">
        <title>Chromosome-level genome of Pogonophryne albipinna.</title>
        <authorList>
            <person name="Jo E."/>
        </authorList>
    </citation>
    <scope>NUCLEOTIDE SEQUENCE</scope>
    <source>
        <strain evidence="2">SGF0006</strain>
        <tissue evidence="2">Muscle</tissue>
    </source>
</reference>
<comment type="caution">
    <text evidence="2">The sequence shown here is derived from an EMBL/GenBank/DDBJ whole genome shotgun (WGS) entry which is preliminary data.</text>
</comment>
<feature type="non-terminal residue" evidence="2">
    <location>
        <position position="122"/>
    </location>
</feature>
<keyword evidence="3" id="KW-1185">Reference proteome</keyword>
<dbReference type="Proteomes" id="UP001219934">
    <property type="component" value="Unassembled WGS sequence"/>
</dbReference>
<dbReference type="AlphaFoldDB" id="A0AAD6B357"/>
<dbReference type="EMBL" id="JAPTMU010000011">
    <property type="protein sequence ID" value="KAJ4935370.1"/>
    <property type="molecule type" value="Genomic_DNA"/>
</dbReference>